<gene>
    <name evidence="1" type="ordered locus">Fluta_0148</name>
</gene>
<dbReference type="HOGENOM" id="CLU_1259883_0_0_10"/>
<name>F2IB75_FLUTR</name>
<keyword evidence="2" id="KW-1185">Reference proteome</keyword>
<organism evidence="1 2">
    <name type="scientific">Fluviicola taffensis (strain DSM 16823 / NCIMB 13979 / RW262)</name>
    <dbReference type="NCBI Taxonomy" id="755732"/>
    <lineage>
        <taxon>Bacteria</taxon>
        <taxon>Pseudomonadati</taxon>
        <taxon>Bacteroidota</taxon>
        <taxon>Flavobacteriia</taxon>
        <taxon>Flavobacteriales</taxon>
        <taxon>Crocinitomicaceae</taxon>
        <taxon>Fluviicola</taxon>
    </lineage>
</organism>
<dbReference type="AlphaFoldDB" id="F2IB75"/>
<dbReference type="Proteomes" id="UP000007463">
    <property type="component" value="Chromosome"/>
</dbReference>
<reference evidence="1 2" key="1">
    <citation type="journal article" date="2011" name="Stand. Genomic Sci.">
        <title>Complete genome sequence of the gliding freshwater bacterium Fluviicola taffensis type strain (RW262).</title>
        <authorList>
            <person name="Woyke T."/>
            <person name="Chertkov O."/>
            <person name="Lapidus A."/>
            <person name="Nolan M."/>
            <person name="Lucas S."/>
            <person name="Del Rio T.G."/>
            <person name="Tice H."/>
            <person name="Cheng J.F."/>
            <person name="Tapia R."/>
            <person name="Han C."/>
            <person name="Goodwin L."/>
            <person name="Pitluck S."/>
            <person name="Liolios K."/>
            <person name="Pagani I."/>
            <person name="Ivanova N."/>
            <person name="Huntemann M."/>
            <person name="Mavromatis K."/>
            <person name="Mikhailova N."/>
            <person name="Pati A."/>
            <person name="Chen A."/>
            <person name="Palaniappan K."/>
            <person name="Land M."/>
            <person name="Hauser L."/>
            <person name="Brambilla E.M."/>
            <person name="Rohde M."/>
            <person name="Mwirichia R."/>
            <person name="Sikorski J."/>
            <person name="Tindall B.J."/>
            <person name="Goker M."/>
            <person name="Bristow J."/>
            <person name="Eisen J.A."/>
            <person name="Markowitz V."/>
            <person name="Hugenholtz P."/>
            <person name="Klenk H.P."/>
            <person name="Kyrpides N.C."/>
        </authorList>
    </citation>
    <scope>NUCLEOTIDE SEQUENCE [LARGE SCALE GENOMIC DNA]</scope>
    <source>
        <strain evidence="2">DSM 16823 / RW262 / RW262</strain>
    </source>
</reference>
<evidence type="ECO:0000313" key="2">
    <source>
        <dbReference type="Proteomes" id="UP000007463"/>
    </source>
</evidence>
<evidence type="ECO:0000313" key="1">
    <source>
        <dbReference type="EMBL" id="AEA42158.1"/>
    </source>
</evidence>
<sequence length="219" mass="25409">MKQYFTDEWLLTPSVNYSRKYLSLGYSFSYQRKINDFSLGINLGLVTRSVNEKNEYDYNGGAHYFVKETFDYKQTHYLTSITFCKDENFKSLRIRLKSEIPFVYYGKGTNNYYNRTNSDYPTDYIWTENQKISAGFATGLGLGIGVYYKLTNKLNVGLEISEYLLYTSFNKASNIHSTGKDVLGNTGGGDYDTEYEVTNKYSQFGFSRVVPQFRIGYEF</sequence>
<dbReference type="EMBL" id="CP002542">
    <property type="protein sequence ID" value="AEA42158.1"/>
    <property type="molecule type" value="Genomic_DNA"/>
</dbReference>
<protein>
    <recommendedName>
        <fullName evidence="3">Outer membrane protein beta-barrel domain-containing protein</fullName>
    </recommendedName>
</protein>
<reference evidence="2" key="2">
    <citation type="submission" date="2011-02" db="EMBL/GenBank/DDBJ databases">
        <title>The complete genome of Fluviicola taffensis DSM 16823.</title>
        <authorList>
            <consortium name="US DOE Joint Genome Institute (JGI-PGF)"/>
            <person name="Lucas S."/>
            <person name="Copeland A."/>
            <person name="Lapidus A."/>
            <person name="Bruce D."/>
            <person name="Goodwin L."/>
            <person name="Pitluck S."/>
            <person name="Kyrpides N."/>
            <person name="Mavromatis K."/>
            <person name="Ivanova N."/>
            <person name="Mikhailova N."/>
            <person name="Pagani I."/>
            <person name="Chertkov O."/>
            <person name="Detter J.C."/>
            <person name="Han C."/>
            <person name="Tapia R."/>
            <person name="Land M."/>
            <person name="Hauser L."/>
            <person name="Markowitz V."/>
            <person name="Cheng J.-F."/>
            <person name="Hugenholtz P."/>
            <person name="Woyke T."/>
            <person name="Wu D."/>
            <person name="Tindall B."/>
            <person name="Pomrenke H.G."/>
            <person name="Brambilla E."/>
            <person name="Klenk H.-P."/>
            <person name="Eisen J.A."/>
        </authorList>
    </citation>
    <scope>NUCLEOTIDE SEQUENCE [LARGE SCALE GENOMIC DNA]</scope>
    <source>
        <strain evidence="2">DSM 16823 / RW262 / RW262</strain>
    </source>
</reference>
<evidence type="ECO:0008006" key="3">
    <source>
        <dbReference type="Google" id="ProtNLM"/>
    </source>
</evidence>
<proteinExistence type="predicted"/>
<dbReference type="STRING" id="755732.Fluta_0148"/>
<accession>F2IB75</accession>
<dbReference type="KEGG" id="fte:Fluta_0148"/>